<feature type="transmembrane region" description="Helical" evidence="1">
    <location>
        <begin position="72"/>
        <end position="92"/>
    </location>
</feature>
<keyword evidence="1" id="KW-1133">Transmembrane helix</keyword>
<name>A0A1M6M5R1_9FLAO</name>
<dbReference type="EMBL" id="FQZX01000001">
    <property type="protein sequence ID" value="SHJ78772.1"/>
    <property type="molecule type" value="Genomic_DNA"/>
</dbReference>
<dbReference type="Proteomes" id="UP000184314">
    <property type="component" value="Unassembled WGS sequence"/>
</dbReference>
<proteinExistence type="predicted"/>
<keyword evidence="1" id="KW-0812">Transmembrane</keyword>
<evidence type="ECO:0000256" key="1">
    <source>
        <dbReference type="SAM" id="Phobius"/>
    </source>
</evidence>
<feature type="transmembrane region" description="Helical" evidence="1">
    <location>
        <begin position="136"/>
        <end position="152"/>
    </location>
</feature>
<gene>
    <name evidence="2" type="ORF">SAMN04488007_1434</name>
</gene>
<organism evidence="2 3">
    <name type="scientific">Maribacter aquivivus</name>
    <dbReference type="NCBI Taxonomy" id="228958"/>
    <lineage>
        <taxon>Bacteria</taxon>
        <taxon>Pseudomonadati</taxon>
        <taxon>Bacteroidota</taxon>
        <taxon>Flavobacteriia</taxon>
        <taxon>Flavobacteriales</taxon>
        <taxon>Flavobacteriaceae</taxon>
        <taxon>Maribacter</taxon>
    </lineage>
</organism>
<dbReference type="AlphaFoldDB" id="A0A1M6M5R1"/>
<reference evidence="3" key="1">
    <citation type="submission" date="2016-11" db="EMBL/GenBank/DDBJ databases">
        <authorList>
            <person name="Varghese N."/>
            <person name="Submissions S."/>
        </authorList>
    </citation>
    <scope>NUCLEOTIDE SEQUENCE [LARGE SCALE GENOMIC DNA]</scope>
    <source>
        <strain evidence="3">DSM 16478</strain>
    </source>
</reference>
<protein>
    <submittedName>
        <fullName evidence="2">Uncharacterized protein</fullName>
    </submittedName>
</protein>
<sequence length="153" mass="17838">MTKRKIIINHSIIFLVLSLILFFSAGSILNKTVPEIENVRLWMDLVIYGTILILILTSVSCLVFLKKHKIIGLFIILINLFWFWLSIYLLYRYHITDYYPTFRIADWILILHNVLALVGIIIGYKIITSKLNLKKAVLIDFILIILGVISYQL</sequence>
<keyword evidence="3" id="KW-1185">Reference proteome</keyword>
<feature type="transmembrane region" description="Helical" evidence="1">
    <location>
        <begin position="104"/>
        <end position="124"/>
    </location>
</feature>
<feature type="transmembrane region" description="Helical" evidence="1">
    <location>
        <begin position="41"/>
        <end position="65"/>
    </location>
</feature>
<evidence type="ECO:0000313" key="2">
    <source>
        <dbReference type="EMBL" id="SHJ78772.1"/>
    </source>
</evidence>
<feature type="transmembrane region" description="Helical" evidence="1">
    <location>
        <begin position="12"/>
        <end position="29"/>
    </location>
</feature>
<evidence type="ECO:0000313" key="3">
    <source>
        <dbReference type="Proteomes" id="UP000184314"/>
    </source>
</evidence>
<accession>A0A1M6M5R1</accession>
<keyword evidence="1" id="KW-0472">Membrane</keyword>